<dbReference type="InterPro" id="IPR019518">
    <property type="entry name" value="CtIP_N"/>
</dbReference>
<feature type="region of interest" description="Disordered" evidence="2">
    <location>
        <begin position="294"/>
        <end position="330"/>
    </location>
</feature>
<reference evidence="4" key="2">
    <citation type="submission" date="2025-09" db="UniProtKB">
        <authorList>
            <consortium name="Ensembl"/>
        </authorList>
    </citation>
    <scope>IDENTIFICATION</scope>
</reference>
<dbReference type="Ensembl" id="ENSSVLT00005004662.1">
    <property type="protein sequence ID" value="ENSSVLP00005004240.1"/>
    <property type="gene ID" value="ENSSVLG00005003383.1"/>
</dbReference>
<dbReference type="PANTHER" id="PTHR15107">
    <property type="entry name" value="RETINOBLASTOMA BINDING PROTEIN 8"/>
    <property type="match status" value="1"/>
</dbReference>
<sequence length="642" mass="69428">MESFMESLNKLKDVHEKEVLGLQNKLLELNAERCRDAQRVEELCTKNHQLREQQKALKENLRVLENRLRAGLCDRCMVTQELARKKQLEFESSHLQSLQRICVLTKEASGLKEENKMLKEEVKRLRGLQDRPMVLAKEGTSDPPSPLLFPSPSGWKAVTEQAPGGHEETEDHLGPWGEEKLVGYRTSPAAKISPGANLPESRASDMSPQRIANQLHATVAVVRPGSQTHPADRSSANGTPPLPSTGSNPPSPTYKHSLPLDSFLRASQSSTLTYESLQRSLQADHLYLLNRHLPLRTPHSSPQPQGLKAKEAEAWDQPAGPLSLPGTLGGMQDPRLEGALHLILAQQLRARWAAGTGLRGPPTPGETPRSPPVGLDSETPESEVSRAALAPVDLPGRWNPQTTGPCSPRRKEVVTTQDYAPDKPLDLSDRGRGRDAPKSTGQPGPRSPAAAHTPSPEPPTLSGPLTCSPQTLSNGTKETRAPEPEESPTPMDPSHPLPGPRPSLPSPGGTGGEARGRSQPAPHPQRPDTDGPPELSKAIAQRPESDELDEPDTSDSEGLSSEASARLSMPQEGHSCLCAERLLQGLQQKRKRASDLGGKVSKKPPRGRKKPREPVTTAEGPRSPRDTKDGSPLPNSSGLGET</sequence>
<feature type="region of interest" description="Disordered" evidence="2">
    <location>
        <begin position="225"/>
        <end position="258"/>
    </location>
</feature>
<evidence type="ECO:0000259" key="3">
    <source>
        <dbReference type="Pfam" id="PF10482"/>
    </source>
</evidence>
<accession>A0A8D2AMX9</accession>
<protein>
    <submittedName>
        <fullName evidence="4">RBBP8 N-terminal like</fullName>
    </submittedName>
</protein>
<evidence type="ECO:0000313" key="5">
    <source>
        <dbReference type="Proteomes" id="UP000694564"/>
    </source>
</evidence>
<gene>
    <name evidence="4" type="primary">RBBP8NL</name>
</gene>
<organism evidence="4 5">
    <name type="scientific">Sciurus vulgaris</name>
    <name type="common">Eurasian red squirrel</name>
    <dbReference type="NCBI Taxonomy" id="55149"/>
    <lineage>
        <taxon>Eukaryota</taxon>
        <taxon>Metazoa</taxon>
        <taxon>Chordata</taxon>
        <taxon>Craniata</taxon>
        <taxon>Vertebrata</taxon>
        <taxon>Euteleostomi</taxon>
        <taxon>Mammalia</taxon>
        <taxon>Eutheria</taxon>
        <taxon>Euarchontoglires</taxon>
        <taxon>Glires</taxon>
        <taxon>Rodentia</taxon>
        <taxon>Sciuromorpha</taxon>
        <taxon>Sciuridae</taxon>
        <taxon>Sciurinae</taxon>
        <taxon>Sciurini</taxon>
        <taxon>Sciurus</taxon>
    </lineage>
</organism>
<feature type="compositionally biased region" description="Acidic residues" evidence="2">
    <location>
        <begin position="546"/>
        <end position="555"/>
    </location>
</feature>
<name>A0A8D2AMX9_SCIVU</name>
<dbReference type="OrthoDB" id="8809203at2759"/>
<dbReference type="PANTHER" id="PTHR15107:SF3">
    <property type="entry name" value="RBBP8 N-TERMINAL-LIKE PROTEIN"/>
    <property type="match status" value="1"/>
</dbReference>
<keyword evidence="1" id="KW-0175">Coiled coil</keyword>
<feature type="region of interest" description="Disordered" evidence="2">
    <location>
        <begin position="587"/>
        <end position="642"/>
    </location>
</feature>
<proteinExistence type="predicted"/>
<keyword evidence="5" id="KW-1185">Reference proteome</keyword>
<feature type="domain" description="DNA endonuclease Ctp1 N-terminal" evidence="3">
    <location>
        <begin position="4"/>
        <end position="123"/>
    </location>
</feature>
<feature type="compositionally biased region" description="Basic and acidic residues" evidence="2">
    <location>
        <begin position="420"/>
        <end position="437"/>
    </location>
</feature>
<dbReference type="InterPro" id="IPR033316">
    <property type="entry name" value="RBBP8-like"/>
</dbReference>
<feature type="coiled-coil region" evidence="1">
    <location>
        <begin position="5"/>
        <end position="67"/>
    </location>
</feature>
<feature type="compositionally biased region" description="Polar residues" evidence="2">
    <location>
        <begin position="225"/>
        <end position="248"/>
    </location>
</feature>
<evidence type="ECO:0000313" key="4">
    <source>
        <dbReference type="Ensembl" id="ENSSVLP00005004240.1"/>
    </source>
</evidence>
<feature type="compositionally biased region" description="Polar residues" evidence="2">
    <location>
        <begin position="463"/>
        <end position="476"/>
    </location>
</feature>
<evidence type="ECO:0000256" key="1">
    <source>
        <dbReference type="SAM" id="Coils"/>
    </source>
</evidence>
<reference evidence="4" key="1">
    <citation type="submission" date="2025-08" db="UniProtKB">
        <authorList>
            <consortium name="Ensembl"/>
        </authorList>
    </citation>
    <scope>IDENTIFICATION</scope>
</reference>
<feature type="region of interest" description="Disordered" evidence="2">
    <location>
        <begin position="354"/>
        <end position="572"/>
    </location>
</feature>
<feature type="compositionally biased region" description="Pro residues" evidence="2">
    <location>
        <begin position="361"/>
        <end position="371"/>
    </location>
</feature>
<feature type="compositionally biased region" description="Basic residues" evidence="2">
    <location>
        <begin position="600"/>
        <end position="611"/>
    </location>
</feature>
<evidence type="ECO:0000256" key="2">
    <source>
        <dbReference type="SAM" id="MobiDB-lite"/>
    </source>
</evidence>
<feature type="compositionally biased region" description="Polar residues" evidence="2">
    <location>
        <begin position="633"/>
        <end position="642"/>
    </location>
</feature>
<dbReference type="Proteomes" id="UP000694564">
    <property type="component" value="Chromosome 2"/>
</dbReference>
<dbReference type="Pfam" id="PF10482">
    <property type="entry name" value="CtIP_N"/>
    <property type="match status" value="1"/>
</dbReference>
<dbReference type="GeneTree" id="ENSGT00530000063835"/>
<dbReference type="AlphaFoldDB" id="A0A8D2AMX9"/>
<feature type="compositionally biased region" description="Pro residues" evidence="2">
    <location>
        <begin position="490"/>
        <end position="505"/>
    </location>
</feature>